<dbReference type="EMBL" id="AZNH01000105">
    <property type="protein sequence ID" value="KID82061.1"/>
    <property type="molecule type" value="Genomic_DNA"/>
</dbReference>
<feature type="domain" description="HAT C-terminal dimerisation" evidence="2">
    <location>
        <begin position="611"/>
        <end position="667"/>
    </location>
</feature>
<comment type="caution">
    <text evidence="4">The sequence shown here is derived from an EMBL/GenBank/DDBJ whole genome shotgun (WGS) entry which is preliminary data.</text>
</comment>
<dbReference type="HOGENOM" id="CLU_247298_0_0_1"/>
<dbReference type="PANTHER" id="PTHR31569">
    <property type="entry name" value="SWIM-TYPE DOMAIN-CONTAINING PROTEIN"/>
    <property type="match status" value="1"/>
</dbReference>
<evidence type="ECO:0000313" key="4">
    <source>
        <dbReference type="EMBL" id="KID82061.1"/>
    </source>
</evidence>
<feature type="domain" description="MULE transposase" evidence="3">
    <location>
        <begin position="902"/>
        <end position="997"/>
    </location>
</feature>
<dbReference type="PANTHER" id="PTHR31569:SF4">
    <property type="entry name" value="SWIM-TYPE DOMAIN-CONTAINING PROTEIN"/>
    <property type="match status" value="1"/>
</dbReference>
<evidence type="ECO:0000313" key="5">
    <source>
        <dbReference type="Proteomes" id="UP000031192"/>
    </source>
</evidence>
<dbReference type="Pfam" id="PF05699">
    <property type="entry name" value="Dimer_Tnp_hAT"/>
    <property type="match status" value="1"/>
</dbReference>
<proteinExistence type="predicted"/>
<name>A0A0B4GX51_METGA</name>
<accession>A0A0B4GX51</accession>
<reference evidence="4 5" key="1">
    <citation type="journal article" date="2014" name="Proc. Natl. Acad. Sci. U.S.A.">
        <title>Trajectory and genomic determinants of fungal-pathogen speciation and host adaptation.</title>
        <authorList>
            <person name="Hu X."/>
            <person name="Xiao G."/>
            <person name="Zheng P."/>
            <person name="Shang Y."/>
            <person name="Su Y."/>
            <person name="Zhang X."/>
            <person name="Liu X."/>
            <person name="Zhan S."/>
            <person name="St Leger R.J."/>
            <person name="Wang C."/>
        </authorList>
    </citation>
    <scope>NUCLEOTIDE SEQUENCE [LARGE SCALE GENOMIC DNA]</scope>
    <source>
        <strain evidence="4 5">ARSEF 977</strain>
    </source>
</reference>
<evidence type="ECO:0000259" key="3">
    <source>
        <dbReference type="Pfam" id="PF10551"/>
    </source>
</evidence>
<dbReference type="InterPro" id="IPR018289">
    <property type="entry name" value="MULE_transposase_dom"/>
</dbReference>
<sequence>MAFSSSNPVVFDVDSASGTPSELSDLEVENSDASSSTQSSEPTSKKRKLRALSTWSYARAARDDEPLKNKQGRRYFYCAQCPYWRDVITTNIRAHLISKHGIFVKEEESVIKQATKQRIEGLFQKQGELEVQKLNEQKERILRECVKLDVVREALAQLIVMRNLPFEAVTWPELRALLLTVNYTCEDALVDSGNTVPKLIDDSFMLDNIVLKDKLHTSLSWLHLSLDAWSSPNRKTFMAICAHLVDDTGVLRKALLALPFLPGKHGGDEQVEVLWQVLQDYEILHKIGYCVGDNHGSNDKLLRRLSTRLREAGIETRFDAKQHRIRCHGHDSELDEDQIEEVLAKRFKKGKASKFTYRSIGPPGKIQIHNVVVHIRSSNAHYNHVLATALRTIPMDNDTRWNSWYNMILVALELRAAITKYQEEYVDEFEEEDIINATDWKALENVRDFLQPFQRVTKETEGDKATLDKVLYTMDFMIEHFKMSLVKYAANSKLCDCIRTSWHAFDKYYLKTDQVTAYGAALLLAPHRRKAYIARNWKASWRKPVIDAARKLWTTYYKDKFEAETTVGRASELGKEPDAYDLWDKKQSVQNLIEDEFDHFINASPVNLSQGTTALDWWLIPSNRATYPCLYRMAVDILSIPPMSAEPERIFSGARRTISWQRMKLGPPAQMERVEDSNHFPDDCLPPEDEYSSREALYAAINAWAAPRGYAFVTGRSRKTPNGRQQVVFNCDRGAGRTPDALTVRQRQTTTKRTGCQFSVLAKEGLDKVSWKLTHRPSSEYAIHNHEPSTQRSAHPVHRKLSHADMSTVHNLANAGVAPKEIRSYLRNHSETLATQQDIYNCIAQGKRDLAKGQSNIHALANELDREGFWNRMQLDEDGRVTAVLFAHPQSLAYLRCYPDLLILDCTYKTNKYKMPLLDIVGVDACQRSFCVAFAFLSGEDERDYIWALDRLRSMYELCGARLPSVILTDRCLACMNAVSRCFPTAASLLCLWHANKAVLRYCLSSFTRNTEDADKVQQWKEFYQSWHELVGSTDDKAFEERLQRLKDRYVPNHTREVGYIIETWLDLYKEKLVKVWVDRHLHFGNVVTSRGEGIHELIKIYLNTSRLDLFEAWRSIKLAVLNQLTELQANQAKQQIRTPIELSGTLYSNIRGWVSHEALRKVEEQRKRLLKNELPDCTGVFTATFGLPCAHVLEPLFHQDQPLQLQHFHTHWHLQRGGTPQLILEPRQQFDIVTRKLKLPMTSTRREASAFEAVEATLRTRALPTCSNCHERGHHMRSKACPLRYQNLLQPFAPAAVAPGSRTTASGVLSLTEASPPPGALDRSVLPIAQEPSLPHVPRSEATAFQMPPSPETPLLLQESIMQVLTLPDAPATQSPSRESSPMAPTLSYQDPRAIYDKYVAAREDWYTAQPRGSVKTNQLYRKAMKLPQRYTKADYTWCCDYKQMGGRCKTSTGTRDWTKEEMMAYLDWSRAEDERVEALVAKEMGNNPLASRRRGMKHIWKSIEQDTKEQQALRSNKKLAEDCIIVSA</sequence>
<dbReference type="InterPro" id="IPR008906">
    <property type="entry name" value="HATC_C_dom"/>
</dbReference>
<keyword evidence="5" id="KW-1185">Reference proteome</keyword>
<dbReference type="InterPro" id="IPR012337">
    <property type="entry name" value="RNaseH-like_sf"/>
</dbReference>
<dbReference type="Proteomes" id="UP000031192">
    <property type="component" value="Unassembled WGS sequence"/>
</dbReference>
<dbReference type="InterPro" id="IPR052579">
    <property type="entry name" value="Zinc_finger_SWIM"/>
</dbReference>
<protein>
    <submittedName>
        <fullName evidence="4">Transposase</fullName>
    </submittedName>
</protein>
<evidence type="ECO:0000259" key="2">
    <source>
        <dbReference type="Pfam" id="PF05699"/>
    </source>
</evidence>
<dbReference type="Pfam" id="PF10551">
    <property type="entry name" value="MULE"/>
    <property type="match status" value="1"/>
</dbReference>
<feature type="compositionally biased region" description="Low complexity" evidence="1">
    <location>
        <begin position="31"/>
        <end position="42"/>
    </location>
</feature>
<dbReference type="GO" id="GO:0046983">
    <property type="term" value="F:protein dimerization activity"/>
    <property type="evidence" value="ECO:0007669"/>
    <property type="project" value="InterPro"/>
</dbReference>
<organism evidence="4 5">
    <name type="scientific">Metarhizium guizhouense (strain ARSEF 977)</name>
    <dbReference type="NCBI Taxonomy" id="1276136"/>
    <lineage>
        <taxon>Eukaryota</taxon>
        <taxon>Fungi</taxon>
        <taxon>Dikarya</taxon>
        <taxon>Ascomycota</taxon>
        <taxon>Pezizomycotina</taxon>
        <taxon>Sordariomycetes</taxon>
        <taxon>Hypocreomycetidae</taxon>
        <taxon>Hypocreales</taxon>
        <taxon>Clavicipitaceae</taxon>
        <taxon>Metarhizium</taxon>
    </lineage>
</organism>
<dbReference type="SUPFAM" id="SSF53098">
    <property type="entry name" value="Ribonuclease H-like"/>
    <property type="match status" value="1"/>
</dbReference>
<feature type="region of interest" description="Disordered" evidence="1">
    <location>
        <begin position="1"/>
        <end position="47"/>
    </location>
</feature>
<gene>
    <name evidence="4" type="ORF">MGU_10631</name>
</gene>
<evidence type="ECO:0000256" key="1">
    <source>
        <dbReference type="SAM" id="MobiDB-lite"/>
    </source>
</evidence>